<evidence type="ECO:0000313" key="3">
    <source>
        <dbReference type="Proteomes" id="UP001172159"/>
    </source>
</evidence>
<proteinExistence type="predicted"/>
<evidence type="ECO:0000313" key="2">
    <source>
        <dbReference type="EMBL" id="KAK0744374.1"/>
    </source>
</evidence>
<comment type="caution">
    <text evidence="2">The sequence shown here is derived from an EMBL/GenBank/DDBJ whole genome shotgun (WGS) entry which is preliminary data.</text>
</comment>
<sequence length="308" mass="34051">MAPQTSSSCPSSTPSELPKASRSSARDKSKDISPSLFDYAGLPPNKPRAKPKDKSHLLVESDVLALYKSNLKSGDTSNPLLDSVLHKSHVQSKDIPASLFDFDPEVLPLYTSNGNSNNVDTQSSHPVTTIDHRHIKRHSMSQMHLSPDLERIWNAISRLHNGVVFTIGVVDLDQLESMKQMKDSEMKKHNPAMSSLTFTTPGKLQVELDEVTRHPESSMQGLNQLAVRTKKTEAPCSRSTDMALNLLTSATVKSVTYKISKAVRELLIRPCVEGRIDTLEIGSQSTFCKHPAYLTSGTTDRKTFERTP</sequence>
<feature type="compositionally biased region" description="Low complexity" evidence="1">
    <location>
        <begin position="1"/>
        <end position="23"/>
    </location>
</feature>
<feature type="region of interest" description="Disordered" evidence="1">
    <location>
        <begin position="1"/>
        <end position="55"/>
    </location>
</feature>
<keyword evidence="3" id="KW-1185">Reference proteome</keyword>
<protein>
    <submittedName>
        <fullName evidence="2">Uncharacterized protein</fullName>
    </submittedName>
</protein>
<dbReference type="EMBL" id="JAUKTV010000002">
    <property type="protein sequence ID" value="KAK0744374.1"/>
    <property type="molecule type" value="Genomic_DNA"/>
</dbReference>
<dbReference type="Proteomes" id="UP001172159">
    <property type="component" value="Unassembled WGS sequence"/>
</dbReference>
<name>A0AA40K3B2_9PEZI</name>
<reference evidence="2" key="1">
    <citation type="submission" date="2023-06" db="EMBL/GenBank/DDBJ databases">
        <title>Genome-scale phylogeny and comparative genomics of the fungal order Sordariales.</title>
        <authorList>
            <consortium name="Lawrence Berkeley National Laboratory"/>
            <person name="Hensen N."/>
            <person name="Bonometti L."/>
            <person name="Westerberg I."/>
            <person name="Brannstrom I.O."/>
            <person name="Guillou S."/>
            <person name="Cros-Aarteil S."/>
            <person name="Calhoun S."/>
            <person name="Haridas S."/>
            <person name="Kuo A."/>
            <person name="Mondo S."/>
            <person name="Pangilinan J."/>
            <person name="Riley R."/>
            <person name="Labutti K."/>
            <person name="Andreopoulos B."/>
            <person name="Lipzen A."/>
            <person name="Chen C."/>
            <person name="Yanf M."/>
            <person name="Daum C."/>
            <person name="Ng V."/>
            <person name="Clum A."/>
            <person name="Steindorff A."/>
            <person name="Ohm R."/>
            <person name="Martin F."/>
            <person name="Silar P."/>
            <person name="Natvig D."/>
            <person name="Lalanne C."/>
            <person name="Gautier V."/>
            <person name="Ament-Velasquez S.L."/>
            <person name="Kruys A."/>
            <person name="Hutchinson M.I."/>
            <person name="Powell A.J."/>
            <person name="Barry K."/>
            <person name="Miller A.N."/>
            <person name="Grigoriev I.V."/>
            <person name="Debuchy R."/>
            <person name="Gladieux P."/>
            <person name="Thoren M.H."/>
            <person name="Johannesson H."/>
        </authorList>
    </citation>
    <scope>NUCLEOTIDE SEQUENCE</scope>
    <source>
        <strain evidence="2">CBS 540.89</strain>
    </source>
</reference>
<evidence type="ECO:0000256" key="1">
    <source>
        <dbReference type="SAM" id="MobiDB-lite"/>
    </source>
</evidence>
<dbReference type="AlphaFoldDB" id="A0AA40K3B2"/>
<accession>A0AA40K3B2</accession>
<organism evidence="2 3">
    <name type="scientific">Apiosordaria backusii</name>
    <dbReference type="NCBI Taxonomy" id="314023"/>
    <lineage>
        <taxon>Eukaryota</taxon>
        <taxon>Fungi</taxon>
        <taxon>Dikarya</taxon>
        <taxon>Ascomycota</taxon>
        <taxon>Pezizomycotina</taxon>
        <taxon>Sordariomycetes</taxon>
        <taxon>Sordariomycetidae</taxon>
        <taxon>Sordariales</taxon>
        <taxon>Lasiosphaeriaceae</taxon>
        <taxon>Apiosordaria</taxon>
    </lineage>
</organism>
<gene>
    <name evidence="2" type="ORF">B0T21DRAFT_87936</name>
</gene>